<keyword evidence="2" id="KW-0472">Membrane</keyword>
<reference evidence="3" key="1">
    <citation type="journal article" date="2020" name="mSystems">
        <title>Genome- and Community-Level Interaction Insights into Carbon Utilization and Element Cycling Functions of Hydrothermarchaeota in Hydrothermal Sediment.</title>
        <authorList>
            <person name="Zhou Z."/>
            <person name="Liu Y."/>
            <person name="Xu W."/>
            <person name="Pan J."/>
            <person name="Luo Z.H."/>
            <person name="Li M."/>
        </authorList>
    </citation>
    <scope>NUCLEOTIDE SEQUENCE [LARGE SCALE GENOMIC DNA]</scope>
    <source>
        <strain evidence="3">SpSt-339</strain>
    </source>
</reference>
<sequence>MHRTKRKKLFVNSQIQGSLLVRLCVFWVLYHAYLWHILFLLQVFRQPSTTTVAQAYRDFLRSESLLLIIAAAIFPMVFWSMLRFSHQVAGPLVQVRNRLREMAAGRPATEVKFRKGDLMTEIEQAFNAYVVYRRGHDAAASPPAGSSTDEVQLLAEAQALRELATRPDPAATEPPTVVAADRA</sequence>
<evidence type="ECO:0008006" key="4">
    <source>
        <dbReference type="Google" id="ProtNLM"/>
    </source>
</evidence>
<evidence type="ECO:0000256" key="2">
    <source>
        <dbReference type="SAM" id="Phobius"/>
    </source>
</evidence>
<name>A0A7C2NVM2_9PLAN</name>
<feature type="region of interest" description="Disordered" evidence="1">
    <location>
        <begin position="163"/>
        <end position="183"/>
    </location>
</feature>
<dbReference type="EMBL" id="DSOK01000040">
    <property type="protein sequence ID" value="HEN14089.1"/>
    <property type="molecule type" value="Genomic_DNA"/>
</dbReference>
<dbReference type="AlphaFoldDB" id="A0A7C2NVM2"/>
<evidence type="ECO:0000256" key="1">
    <source>
        <dbReference type="SAM" id="MobiDB-lite"/>
    </source>
</evidence>
<comment type="caution">
    <text evidence="3">The sequence shown here is derived from an EMBL/GenBank/DDBJ whole genome shotgun (WGS) entry which is preliminary data.</text>
</comment>
<protein>
    <recommendedName>
        <fullName evidence="4">HAMP domain-containing protein</fullName>
    </recommendedName>
</protein>
<feature type="transmembrane region" description="Helical" evidence="2">
    <location>
        <begin position="64"/>
        <end position="82"/>
    </location>
</feature>
<gene>
    <name evidence="3" type="ORF">ENQ76_01295</name>
</gene>
<feature type="transmembrane region" description="Helical" evidence="2">
    <location>
        <begin position="20"/>
        <end position="44"/>
    </location>
</feature>
<organism evidence="3">
    <name type="scientific">Schlesneria paludicola</name>
    <dbReference type="NCBI Taxonomy" id="360056"/>
    <lineage>
        <taxon>Bacteria</taxon>
        <taxon>Pseudomonadati</taxon>
        <taxon>Planctomycetota</taxon>
        <taxon>Planctomycetia</taxon>
        <taxon>Planctomycetales</taxon>
        <taxon>Planctomycetaceae</taxon>
        <taxon>Schlesneria</taxon>
    </lineage>
</organism>
<accession>A0A7C2NVM2</accession>
<keyword evidence="2" id="KW-0812">Transmembrane</keyword>
<evidence type="ECO:0000313" key="3">
    <source>
        <dbReference type="EMBL" id="HEN14089.1"/>
    </source>
</evidence>
<keyword evidence="2" id="KW-1133">Transmembrane helix</keyword>
<proteinExistence type="predicted"/>